<name>A0AA36GG81_9BILA</name>
<feature type="transmembrane region" description="Helical" evidence="1">
    <location>
        <begin position="34"/>
        <end position="53"/>
    </location>
</feature>
<protein>
    <submittedName>
        <fullName evidence="2">Uncharacterized protein</fullName>
    </submittedName>
</protein>
<dbReference type="EMBL" id="CATQJA010002665">
    <property type="protein sequence ID" value="CAJ0584016.1"/>
    <property type="molecule type" value="Genomic_DNA"/>
</dbReference>
<feature type="transmembrane region" description="Helical" evidence="1">
    <location>
        <begin position="147"/>
        <end position="169"/>
    </location>
</feature>
<feature type="non-terminal residue" evidence="2">
    <location>
        <position position="1"/>
    </location>
</feature>
<keyword evidence="1" id="KW-0812">Transmembrane</keyword>
<feature type="transmembrane region" description="Helical" evidence="1">
    <location>
        <begin position="87"/>
        <end position="111"/>
    </location>
</feature>
<evidence type="ECO:0000313" key="2">
    <source>
        <dbReference type="EMBL" id="CAJ0584016.1"/>
    </source>
</evidence>
<dbReference type="AlphaFoldDB" id="A0AA36GG81"/>
<reference evidence="2" key="1">
    <citation type="submission" date="2023-06" db="EMBL/GenBank/DDBJ databases">
        <authorList>
            <person name="Delattre M."/>
        </authorList>
    </citation>
    <scope>NUCLEOTIDE SEQUENCE</scope>
    <source>
        <strain evidence="2">AF72</strain>
    </source>
</reference>
<sequence length="202" mass="22966">MTYTRSFSPNGLTRPNPDYMMCGGAFHATTAAKLFAMHQFLSCLVFSGFNFLLFGADKYYLSVFCVVYTVYSVVVIYGVFLEKKSFLLPFLFIHFFIALGFVAVTATYAGFGTFTNFIADQHRDSKPLRDIYHMHALDPDNEHMQTVVSSGLLFLLIISTAVQTFSWFVMLRTYKCYRDADDTILPENGYHRGIIADSGNEY</sequence>
<keyword evidence="3" id="KW-1185">Reference proteome</keyword>
<organism evidence="2 3">
    <name type="scientific">Mesorhabditis spiculigera</name>
    <dbReference type="NCBI Taxonomy" id="96644"/>
    <lineage>
        <taxon>Eukaryota</taxon>
        <taxon>Metazoa</taxon>
        <taxon>Ecdysozoa</taxon>
        <taxon>Nematoda</taxon>
        <taxon>Chromadorea</taxon>
        <taxon>Rhabditida</taxon>
        <taxon>Rhabditina</taxon>
        <taxon>Rhabditomorpha</taxon>
        <taxon>Rhabditoidea</taxon>
        <taxon>Rhabditidae</taxon>
        <taxon>Mesorhabditinae</taxon>
        <taxon>Mesorhabditis</taxon>
    </lineage>
</organism>
<keyword evidence="1" id="KW-1133">Transmembrane helix</keyword>
<evidence type="ECO:0000256" key="1">
    <source>
        <dbReference type="SAM" id="Phobius"/>
    </source>
</evidence>
<keyword evidence="1" id="KW-0472">Membrane</keyword>
<comment type="caution">
    <text evidence="2">The sequence shown here is derived from an EMBL/GenBank/DDBJ whole genome shotgun (WGS) entry which is preliminary data.</text>
</comment>
<gene>
    <name evidence="2" type="ORF">MSPICULIGERA_LOCUS22084</name>
</gene>
<proteinExistence type="predicted"/>
<dbReference type="Proteomes" id="UP001177023">
    <property type="component" value="Unassembled WGS sequence"/>
</dbReference>
<evidence type="ECO:0000313" key="3">
    <source>
        <dbReference type="Proteomes" id="UP001177023"/>
    </source>
</evidence>
<accession>A0AA36GG81</accession>
<feature type="transmembrane region" description="Helical" evidence="1">
    <location>
        <begin position="59"/>
        <end position="80"/>
    </location>
</feature>